<dbReference type="Proteomes" id="UP001251544">
    <property type="component" value="Segment"/>
</dbReference>
<evidence type="ECO:0000256" key="4">
    <source>
        <dbReference type="ARBA" id="ARBA00022729"/>
    </source>
</evidence>
<keyword evidence="7" id="KW-0720">Serine protease</keyword>
<dbReference type="GO" id="GO:0070008">
    <property type="term" value="F:serine-type exopeptidase activity"/>
    <property type="evidence" value="ECO:0007669"/>
    <property type="project" value="InterPro"/>
</dbReference>
<dbReference type="InterPro" id="IPR018019">
    <property type="entry name" value="Luteovirus_Orf2"/>
</dbReference>
<evidence type="ECO:0000313" key="13">
    <source>
        <dbReference type="EMBL" id="UYP38761.1"/>
    </source>
</evidence>
<keyword evidence="14" id="KW-1185">Reference proteome</keyword>
<feature type="transmembrane region" description="Helical" evidence="11">
    <location>
        <begin position="157"/>
        <end position="178"/>
    </location>
</feature>
<evidence type="ECO:0000256" key="6">
    <source>
        <dbReference type="ARBA" id="ARBA00022801"/>
    </source>
</evidence>
<evidence type="ECO:0000256" key="2">
    <source>
        <dbReference type="ARBA" id="ARBA00022670"/>
    </source>
</evidence>
<dbReference type="GO" id="GO:0016020">
    <property type="term" value="C:membrane"/>
    <property type="evidence" value="ECO:0007669"/>
    <property type="project" value="UniProtKB-SubCell"/>
</dbReference>
<evidence type="ECO:0000256" key="9">
    <source>
        <dbReference type="ARBA" id="ARBA00023136"/>
    </source>
</evidence>
<dbReference type="Pfam" id="PF02122">
    <property type="entry name" value="Peptidase_S39"/>
    <property type="match status" value="1"/>
</dbReference>
<evidence type="ECO:0000256" key="8">
    <source>
        <dbReference type="ARBA" id="ARBA00022989"/>
    </source>
</evidence>
<dbReference type="Gene3D" id="2.40.10.10">
    <property type="entry name" value="Trypsin-like serine proteases"/>
    <property type="match status" value="2"/>
</dbReference>
<feature type="region of interest" description="Disordered" evidence="10">
    <location>
        <begin position="509"/>
        <end position="609"/>
    </location>
</feature>
<dbReference type="PRINTS" id="PR00913">
    <property type="entry name" value="LVIRUSORF2"/>
</dbReference>
<feature type="domain" description="Peptidase S39" evidence="12">
    <location>
        <begin position="220"/>
        <end position="415"/>
    </location>
</feature>
<evidence type="ECO:0000256" key="5">
    <source>
        <dbReference type="ARBA" id="ARBA00022758"/>
    </source>
</evidence>
<feature type="compositionally biased region" description="Polar residues" evidence="10">
    <location>
        <begin position="567"/>
        <end position="576"/>
    </location>
</feature>
<accession>A0AAE9P8Z0</accession>
<evidence type="ECO:0000256" key="11">
    <source>
        <dbReference type="SAM" id="Phobius"/>
    </source>
</evidence>
<evidence type="ECO:0000313" key="14">
    <source>
        <dbReference type="Proteomes" id="UP001251544"/>
    </source>
</evidence>
<organism evidence="13 14">
    <name type="scientific">Chickpea leafroll virus</name>
    <dbReference type="NCBI Taxonomy" id="2989852"/>
    <lineage>
        <taxon>Viruses</taxon>
        <taxon>Riboviria</taxon>
        <taxon>Orthornavirae</taxon>
        <taxon>Pisuviricota</taxon>
        <taxon>Pisoniviricetes</taxon>
        <taxon>Sobelivirales</taxon>
        <taxon>Solemoviridae</taxon>
        <taxon>Polerovirus</taxon>
        <taxon>Polerovirus CPLRV</taxon>
    </lineage>
</organism>
<feature type="transmembrane region" description="Helical" evidence="11">
    <location>
        <begin position="184"/>
        <end position="206"/>
    </location>
</feature>
<feature type="compositionally biased region" description="Basic residues" evidence="10">
    <location>
        <begin position="514"/>
        <end position="527"/>
    </location>
</feature>
<protein>
    <submittedName>
        <fullName evidence="13">P1 protein</fullName>
    </submittedName>
</protein>
<feature type="transmembrane region" description="Helical" evidence="11">
    <location>
        <begin position="125"/>
        <end position="145"/>
    </location>
</feature>
<keyword evidence="8 11" id="KW-1133">Transmembrane helix</keyword>
<proteinExistence type="predicted"/>
<dbReference type="GO" id="GO:0006508">
    <property type="term" value="P:proteolysis"/>
    <property type="evidence" value="ECO:0007669"/>
    <property type="project" value="UniProtKB-KW"/>
</dbReference>
<reference evidence="13" key="1">
    <citation type="journal article" date="2022" name="Arch. Virol.">
        <title>Complete genome sequence of a novel polerovirus infecting chickpea (Cicer arietinum L.).</title>
        <authorList>
            <person name="Chiquito-Almanza E."/>
            <person name="Acosta-Gallegos J.A."/>
            <person name="Anaya-Lopez J.L."/>
        </authorList>
    </citation>
    <scope>NUCLEOTIDE SEQUENCE</scope>
    <source>
        <strain evidence="13">GIRD</strain>
    </source>
</reference>
<feature type="compositionally biased region" description="Polar residues" evidence="10">
    <location>
        <begin position="585"/>
        <end position="609"/>
    </location>
</feature>
<dbReference type="InterPro" id="IPR009003">
    <property type="entry name" value="Peptidase_S1_PA"/>
</dbReference>
<name>A0AAE9P8Z0_9VIRU</name>
<keyword evidence="9 11" id="KW-0472">Membrane</keyword>
<evidence type="ECO:0000259" key="12">
    <source>
        <dbReference type="PROSITE" id="PS51868"/>
    </source>
</evidence>
<dbReference type="EMBL" id="ON555767">
    <property type="protein sequence ID" value="UYP38761.1"/>
    <property type="molecule type" value="Genomic_RNA"/>
</dbReference>
<sequence>MALTKIALYSLFFFSCLFFSAATPLSGGSFDYPVPLNPKGGEYSTTSSPGTLYSPSIWVLNYTLPAPLNSKIPEVPPVLTPEEISYTEIFKILWSKVSLDTQMFWQKAINHSGDLFLRGATVSRVAISSFVHTSLWVATQAWAWILLQTIYWCSRLLVNNAMLVVTIAWLGLCTVCMAKLLHLAFGGFCVWIVVPAWKALNFLLHLRSKNIFKVRKEKMVKGFGSFDMMMSPPKSSVLEVVHNNNEHAGYASCALLANGEIALLTSYHVIEDAHAVTSRKSGHKIPLSEFKTIVSSEKGDLVLLSGPPNWNGLLSCKAVPVITMKNLAAGDARLFYLREGEWYSGVAKLQGRNMTEGLNFVDVLSNTSPGFSGTPYFIGNKIAGVHTGGCNVNNVNLMAAIPHLEGITASRYVFETTAPKGKIFDDALFEELLEEFSREEARYFMKARDKSHIPESSGSLNGKRGTVRGTNGAASTPVSKPEDGELMERIMERLVERINTSRIEDQAANLIAQKSKKKTRRSRRKTKGQAGGETKQTPSGSSSNPNTNGRNNQPQKRFQDSKPAGKSPNSTTQSKRSQVDGVKRSSPSTQKWVPKSQASAGQSSGRKQN</sequence>
<keyword evidence="6" id="KW-0378">Hydrolase</keyword>
<keyword evidence="3 11" id="KW-0812">Transmembrane</keyword>
<evidence type="ECO:0000256" key="3">
    <source>
        <dbReference type="ARBA" id="ARBA00022692"/>
    </source>
</evidence>
<evidence type="ECO:0000256" key="1">
    <source>
        <dbReference type="ARBA" id="ARBA00004141"/>
    </source>
</evidence>
<dbReference type="InterPro" id="IPR043504">
    <property type="entry name" value="Peptidase_S1_PA_chymotrypsin"/>
</dbReference>
<keyword evidence="5" id="KW-0688">Ribosomal frameshifting</keyword>
<keyword evidence="2" id="KW-0645">Protease</keyword>
<feature type="compositionally biased region" description="Polar residues" evidence="10">
    <location>
        <begin position="468"/>
        <end position="478"/>
    </location>
</feature>
<comment type="subcellular location">
    <subcellularLocation>
        <location evidence="1">Membrane</location>
        <topology evidence="1">Multi-pass membrane protein</topology>
    </subcellularLocation>
</comment>
<keyword evidence="4" id="KW-0732">Signal</keyword>
<dbReference type="PROSITE" id="PS51868">
    <property type="entry name" value="PEPTIDASE_S39"/>
    <property type="match status" value="1"/>
</dbReference>
<dbReference type="InterPro" id="IPR000382">
    <property type="entry name" value="Peptidase_S39B_luteovirus"/>
</dbReference>
<dbReference type="GO" id="GO:0004252">
    <property type="term" value="F:serine-type endopeptidase activity"/>
    <property type="evidence" value="ECO:0007669"/>
    <property type="project" value="InterPro"/>
</dbReference>
<dbReference type="SUPFAM" id="SSF50494">
    <property type="entry name" value="Trypsin-like serine proteases"/>
    <property type="match status" value="1"/>
</dbReference>
<evidence type="ECO:0000256" key="7">
    <source>
        <dbReference type="ARBA" id="ARBA00022825"/>
    </source>
</evidence>
<feature type="region of interest" description="Disordered" evidence="10">
    <location>
        <begin position="449"/>
        <end position="485"/>
    </location>
</feature>
<dbReference type="PROSITE" id="PS51257">
    <property type="entry name" value="PROKAR_LIPOPROTEIN"/>
    <property type="match status" value="1"/>
</dbReference>
<dbReference type="GO" id="GO:0075523">
    <property type="term" value="P:viral translational frameshifting"/>
    <property type="evidence" value="ECO:0007669"/>
    <property type="project" value="UniProtKB-KW"/>
</dbReference>
<evidence type="ECO:0000256" key="10">
    <source>
        <dbReference type="SAM" id="MobiDB-lite"/>
    </source>
</evidence>
<feature type="compositionally biased region" description="Low complexity" evidence="10">
    <location>
        <begin position="536"/>
        <end position="555"/>
    </location>
</feature>